<dbReference type="AlphaFoldDB" id="A0A511K8L8"/>
<dbReference type="Proteomes" id="UP000321518">
    <property type="component" value="Unassembled WGS sequence"/>
</dbReference>
<dbReference type="CDD" id="cd00364">
    <property type="entry name" value="Ribosomal_uS17"/>
    <property type="match status" value="1"/>
</dbReference>
<organism evidence="5 6">
    <name type="scientific">Rhodotorula toruloides</name>
    <name type="common">Yeast</name>
    <name type="synonym">Rhodosporidium toruloides</name>
    <dbReference type="NCBI Taxonomy" id="5286"/>
    <lineage>
        <taxon>Eukaryota</taxon>
        <taxon>Fungi</taxon>
        <taxon>Dikarya</taxon>
        <taxon>Basidiomycota</taxon>
        <taxon>Pucciniomycotina</taxon>
        <taxon>Microbotryomycetes</taxon>
        <taxon>Sporidiobolales</taxon>
        <taxon>Sporidiobolaceae</taxon>
        <taxon>Rhodotorula</taxon>
    </lineage>
</organism>
<reference evidence="5 6" key="1">
    <citation type="submission" date="2019-07" db="EMBL/GenBank/DDBJ databases">
        <title>Rhodotorula toruloides NBRC10032 genome sequencing.</title>
        <authorList>
            <person name="Shida Y."/>
            <person name="Takaku H."/>
            <person name="Ogasawara W."/>
            <person name="Mori K."/>
        </authorList>
    </citation>
    <scope>NUCLEOTIDE SEQUENCE [LARGE SCALE GENOMIC DNA]</scope>
    <source>
        <strain evidence="5 6">NBRC10032</strain>
    </source>
</reference>
<accession>A0A511K8L8</accession>
<keyword evidence="2 5" id="KW-0689">Ribosomal protein</keyword>
<dbReference type="GO" id="GO:0006412">
    <property type="term" value="P:translation"/>
    <property type="evidence" value="ECO:0007669"/>
    <property type="project" value="InterPro"/>
</dbReference>
<evidence type="ECO:0000313" key="5">
    <source>
        <dbReference type="EMBL" id="GEM06703.1"/>
    </source>
</evidence>
<dbReference type="OrthoDB" id="274752at2759"/>
<dbReference type="PANTHER" id="PTHR10744">
    <property type="entry name" value="40S RIBOSOMAL PROTEIN S11 FAMILY MEMBER"/>
    <property type="match status" value="1"/>
</dbReference>
<dbReference type="InterPro" id="IPR000266">
    <property type="entry name" value="Ribosomal_uS17"/>
</dbReference>
<dbReference type="GO" id="GO:0003735">
    <property type="term" value="F:structural constituent of ribosome"/>
    <property type="evidence" value="ECO:0007669"/>
    <property type="project" value="InterPro"/>
</dbReference>
<dbReference type="EMBL" id="BJWK01000002">
    <property type="protein sequence ID" value="GEM06703.1"/>
    <property type="molecule type" value="Genomic_DNA"/>
</dbReference>
<dbReference type="SUPFAM" id="SSF50249">
    <property type="entry name" value="Nucleic acid-binding proteins"/>
    <property type="match status" value="1"/>
</dbReference>
<gene>
    <name evidence="5" type="ORF">Rt10032_c02g0720</name>
</gene>
<evidence type="ECO:0000256" key="4">
    <source>
        <dbReference type="SAM" id="MobiDB-lite"/>
    </source>
</evidence>
<dbReference type="InterPro" id="IPR012340">
    <property type="entry name" value="NA-bd_OB-fold"/>
</dbReference>
<dbReference type="Gene3D" id="2.40.50.140">
    <property type="entry name" value="Nucleic acid-binding proteins"/>
    <property type="match status" value="1"/>
</dbReference>
<sequence length="120" mass="13295">MEFEGTVIRTGKMAKTCTVSVERKVTDHKTLKVFTRHTKLLVHDPNTELVDGDVVLIRNCRRVSARKHFEFVSLIKGSDSRQSVLTDDAADVAELAQEKTEEAAAELAEEPTAKKAAKAE</sequence>
<dbReference type="GO" id="GO:1990904">
    <property type="term" value="C:ribonucleoprotein complex"/>
    <property type="evidence" value="ECO:0007669"/>
    <property type="project" value="UniProtKB-KW"/>
</dbReference>
<comment type="caution">
    <text evidence="5">The sequence shown here is derived from an EMBL/GenBank/DDBJ whole genome shotgun (WGS) entry which is preliminary data.</text>
</comment>
<protein>
    <submittedName>
        <fullName evidence="5">Small subunit ribosomal protein S17</fullName>
    </submittedName>
</protein>
<evidence type="ECO:0000313" key="6">
    <source>
        <dbReference type="Proteomes" id="UP000321518"/>
    </source>
</evidence>
<comment type="similarity">
    <text evidence="1">Belongs to the universal ribosomal protein uS17 family.</text>
</comment>
<evidence type="ECO:0000256" key="2">
    <source>
        <dbReference type="ARBA" id="ARBA00022980"/>
    </source>
</evidence>
<name>A0A511K8L8_RHOTO</name>
<dbReference type="Pfam" id="PF00366">
    <property type="entry name" value="Ribosomal_S17"/>
    <property type="match status" value="1"/>
</dbReference>
<dbReference type="PANTHER" id="PTHR10744:SF1">
    <property type="entry name" value="SMALL RIBOSOMAL SUBUNIT PROTEIN US17M"/>
    <property type="match status" value="1"/>
</dbReference>
<dbReference type="GO" id="GO:0005840">
    <property type="term" value="C:ribosome"/>
    <property type="evidence" value="ECO:0007669"/>
    <property type="project" value="UniProtKB-KW"/>
</dbReference>
<dbReference type="GO" id="GO:0005739">
    <property type="term" value="C:mitochondrion"/>
    <property type="evidence" value="ECO:0007669"/>
    <property type="project" value="TreeGrafter"/>
</dbReference>
<proteinExistence type="inferred from homology"/>
<keyword evidence="3" id="KW-0687">Ribonucleoprotein</keyword>
<evidence type="ECO:0000256" key="3">
    <source>
        <dbReference type="ARBA" id="ARBA00023274"/>
    </source>
</evidence>
<feature type="region of interest" description="Disordered" evidence="4">
    <location>
        <begin position="97"/>
        <end position="120"/>
    </location>
</feature>
<evidence type="ECO:0000256" key="1">
    <source>
        <dbReference type="ARBA" id="ARBA00010254"/>
    </source>
</evidence>
<feature type="compositionally biased region" description="Basic and acidic residues" evidence="4">
    <location>
        <begin position="111"/>
        <end position="120"/>
    </location>
</feature>